<organism evidence="1">
    <name type="scientific">marine sediment metagenome</name>
    <dbReference type="NCBI Taxonomy" id="412755"/>
    <lineage>
        <taxon>unclassified sequences</taxon>
        <taxon>metagenomes</taxon>
        <taxon>ecological metagenomes</taxon>
    </lineage>
</organism>
<comment type="caution">
    <text evidence="1">The sequence shown here is derived from an EMBL/GenBank/DDBJ whole genome shotgun (WGS) entry which is preliminary data.</text>
</comment>
<accession>X0YBA1</accession>
<gene>
    <name evidence="1" type="ORF">S01H1_74763</name>
</gene>
<feature type="non-terminal residue" evidence="1">
    <location>
        <position position="1"/>
    </location>
</feature>
<evidence type="ECO:0000313" key="1">
    <source>
        <dbReference type="EMBL" id="GAG44572.1"/>
    </source>
</evidence>
<proteinExistence type="predicted"/>
<name>X0YBA1_9ZZZZ</name>
<dbReference type="AlphaFoldDB" id="X0YBA1"/>
<protein>
    <submittedName>
        <fullName evidence="1">Uncharacterized protein</fullName>
    </submittedName>
</protein>
<reference evidence="1" key="1">
    <citation type="journal article" date="2014" name="Front. Microbiol.">
        <title>High frequency of phylogenetically diverse reductive dehalogenase-homologous genes in deep subseafloor sedimentary metagenomes.</title>
        <authorList>
            <person name="Kawai M."/>
            <person name="Futagami T."/>
            <person name="Toyoda A."/>
            <person name="Takaki Y."/>
            <person name="Nishi S."/>
            <person name="Hori S."/>
            <person name="Arai W."/>
            <person name="Tsubouchi T."/>
            <person name="Morono Y."/>
            <person name="Uchiyama I."/>
            <person name="Ito T."/>
            <person name="Fujiyama A."/>
            <person name="Inagaki F."/>
            <person name="Takami H."/>
        </authorList>
    </citation>
    <scope>NUCLEOTIDE SEQUENCE</scope>
    <source>
        <strain evidence="1">Expedition CK06-06</strain>
    </source>
</reference>
<sequence>EVMISKEGRIREFHTEWMLPGRPEKEWTK</sequence>
<dbReference type="EMBL" id="BARS01050034">
    <property type="protein sequence ID" value="GAG44572.1"/>
    <property type="molecule type" value="Genomic_DNA"/>
</dbReference>